<accession>A0A8S9RAX1</accession>
<dbReference type="InterPro" id="IPR012436">
    <property type="entry name" value="DUF1633"/>
</dbReference>
<name>A0A8S9RAX1_BRACR</name>
<dbReference type="EMBL" id="QGKX02000095">
    <property type="protein sequence ID" value="KAF3569910.1"/>
    <property type="molecule type" value="Genomic_DNA"/>
</dbReference>
<proteinExistence type="predicted"/>
<reference evidence="3" key="1">
    <citation type="submission" date="2019-12" db="EMBL/GenBank/DDBJ databases">
        <title>Genome sequencing and annotation of Brassica cretica.</title>
        <authorList>
            <person name="Studholme D.J."/>
            <person name="Sarris P."/>
        </authorList>
    </citation>
    <scope>NUCLEOTIDE SEQUENCE</scope>
    <source>
        <strain evidence="3">PFS-109/04</strain>
        <tissue evidence="3">Leaf</tissue>
    </source>
</reference>
<feature type="compositionally biased region" description="Basic and acidic residues" evidence="2">
    <location>
        <begin position="52"/>
        <end position="62"/>
    </location>
</feature>
<protein>
    <submittedName>
        <fullName evidence="3">Uncharacterized protein</fullName>
    </submittedName>
</protein>
<dbReference type="Pfam" id="PF07794">
    <property type="entry name" value="DUF1633"/>
    <property type="match status" value="1"/>
</dbReference>
<feature type="region of interest" description="Disordered" evidence="2">
    <location>
        <begin position="1"/>
        <end position="93"/>
    </location>
</feature>
<dbReference type="AlphaFoldDB" id="A0A8S9RAX1"/>
<evidence type="ECO:0000313" key="4">
    <source>
        <dbReference type="Proteomes" id="UP000712600"/>
    </source>
</evidence>
<keyword evidence="1" id="KW-0175">Coiled coil</keyword>
<evidence type="ECO:0000313" key="3">
    <source>
        <dbReference type="EMBL" id="KAF3569910.1"/>
    </source>
</evidence>
<comment type="caution">
    <text evidence="3">The sequence shown here is derived from an EMBL/GenBank/DDBJ whole genome shotgun (WGS) entry which is preliminary data.</text>
</comment>
<evidence type="ECO:0000256" key="1">
    <source>
        <dbReference type="SAM" id="Coils"/>
    </source>
</evidence>
<organism evidence="3 4">
    <name type="scientific">Brassica cretica</name>
    <name type="common">Mustard</name>
    <dbReference type="NCBI Taxonomy" id="69181"/>
    <lineage>
        <taxon>Eukaryota</taxon>
        <taxon>Viridiplantae</taxon>
        <taxon>Streptophyta</taxon>
        <taxon>Embryophyta</taxon>
        <taxon>Tracheophyta</taxon>
        <taxon>Spermatophyta</taxon>
        <taxon>Magnoliopsida</taxon>
        <taxon>eudicotyledons</taxon>
        <taxon>Gunneridae</taxon>
        <taxon>Pentapetalae</taxon>
        <taxon>rosids</taxon>
        <taxon>malvids</taxon>
        <taxon>Brassicales</taxon>
        <taxon>Brassicaceae</taxon>
        <taxon>Brassiceae</taxon>
        <taxon>Brassica</taxon>
    </lineage>
</organism>
<dbReference type="Proteomes" id="UP000712600">
    <property type="component" value="Unassembled WGS sequence"/>
</dbReference>
<evidence type="ECO:0000256" key="2">
    <source>
        <dbReference type="SAM" id="MobiDB-lite"/>
    </source>
</evidence>
<gene>
    <name evidence="3" type="ORF">F2Q69_00058619</name>
</gene>
<feature type="coiled-coil region" evidence="1">
    <location>
        <begin position="205"/>
        <end position="239"/>
    </location>
</feature>
<sequence>MTSRRSNSRDSDSVRTRTGSANAERIRSGDVSDALTEVLCEETQLPRPSTKGAKDPEGEKSVARVKSSSPTGSEGHDRPPKKAKTNGSDRRLGVSGKAAIAKPFHWQFSHSKDCPIMEDPDSVAHLVRHFKPAGCALPSLRNMTEREAYAIEANNEFMAILEKRLQDVPRSDELYEIKKVVCELKLGLKMAQYRERANAAQLTTAEKLGNQAASFEDRLRVVSNERKSALEQVSFLEAKVESSAIKFFDDLRRATREAKKTMADSYMDVLVSLKEKWEKKKAATDCEARLREVVANIDLLNEIMSNNLLASDELLRLRAKEIELLSEVDVMATSDFSVGKLDLPQISEDLPEDFFDKVPFVADDVAKCSGDSFEDELAAAEDLIRVLVFGQLSQLCDFLTRKVWWVSKKKEVSAEIQLQEVTANIDLLNELRDGGLTVDAELARLKGMEGDCEDLVALAAVPDWSISELDLPQVSDDSVDQVGGVVCLQ</sequence>